<keyword evidence="1" id="KW-1133">Transmembrane helix</keyword>
<evidence type="ECO:0000313" key="3">
    <source>
        <dbReference type="EMBL" id="GGG70831.1"/>
    </source>
</evidence>
<feature type="transmembrane region" description="Helical" evidence="1">
    <location>
        <begin position="70"/>
        <end position="96"/>
    </location>
</feature>
<dbReference type="RefSeq" id="WP_188454623.1">
    <property type="nucleotide sequence ID" value="NZ_BMFR01000003.1"/>
</dbReference>
<dbReference type="AlphaFoldDB" id="A0A917M2H7"/>
<name>A0A917M2H7_9BACI</name>
<dbReference type="InterPro" id="IPR058653">
    <property type="entry name" value="NfeD2_TM"/>
</dbReference>
<feature type="domain" description="Membrane protein NfeD2 N-terminal transmembrane" evidence="2">
    <location>
        <begin position="1"/>
        <end position="103"/>
    </location>
</feature>
<dbReference type="EMBL" id="BMFR01000003">
    <property type="protein sequence ID" value="GGG70831.1"/>
    <property type="molecule type" value="Genomic_DNA"/>
</dbReference>
<reference evidence="3" key="2">
    <citation type="submission" date="2020-09" db="EMBL/GenBank/DDBJ databases">
        <authorList>
            <person name="Sun Q."/>
            <person name="Zhou Y."/>
        </authorList>
    </citation>
    <scope>NUCLEOTIDE SEQUENCE</scope>
    <source>
        <strain evidence="3">CGMCC 1.12754</strain>
    </source>
</reference>
<dbReference type="InterPro" id="IPR012340">
    <property type="entry name" value="NA-bd_OB-fold"/>
</dbReference>
<keyword evidence="1" id="KW-0812">Transmembrane</keyword>
<dbReference type="Proteomes" id="UP000622860">
    <property type="component" value="Unassembled WGS sequence"/>
</dbReference>
<keyword evidence="4" id="KW-1185">Reference proteome</keyword>
<gene>
    <name evidence="3" type="primary">yuaF</name>
    <name evidence="3" type="ORF">GCM10011398_13720</name>
</gene>
<reference evidence="3" key="1">
    <citation type="journal article" date="2014" name="Int. J. Syst. Evol. Microbiol.">
        <title>Complete genome sequence of Corynebacterium casei LMG S-19264T (=DSM 44701T), isolated from a smear-ripened cheese.</title>
        <authorList>
            <consortium name="US DOE Joint Genome Institute (JGI-PGF)"/>
            <person name="Walter F."/>
            <person name="Albersmeier A."/>
            <person name="Kalinowski J."/>
            <person name="Ruckert C."/>
        </authorList>
    </citation>
    <scope>NUCLEOTIDE SEQUENCE</scope>
    <source>
        <strain evidence="3">CGMCC 1.12754</strain>
    </source>
</reference>
<sequence>MEIFGYSLETIYLIGLIVGGCLVFIYILLSDILEGMFEFLSGGIFNPTLVLSFIAILSAAGYILEISTSIHSLVIFIISLVLSGILVTLLNLFILIPLSSAESSLVYTDDDLKGRVGKVIISIPDDGYGEVVISGKGGTISKSAKSFEDQPIPEGTEVLVIDIKNGVVFVSVHDQVNFKA</sequence>
<dbReference type="Gene3D" id="2.40.50.140">
    <property type="entry name" value="Nucleic acid-binding proteins"/>
    <property type="match status" value="1"/>
</dbReference>
<accession>A0A917M2H7</accession>
<evidence type="ECO:0000313" key="4">
    <source>
        <dbReference type="Proteomes" id="UP000622860"/>
    </source>
</evidence>
<evidence type="ECO:0000256" key="1">
    <source>
        <dbReference type="SAM" id="Phobius"/>
    </source>
</evidence>
<feature type="transmembrane region" description="Helical" evidence="1">
    <location>
        <begin position="12"/>
        <end position="32"/>
    </location>
</feature>
<organism evidence="3 4">
    <name type="scientific">Virgibacillus oceani</name>
    <dbReference type="NCBI Taxonomy" id="1479511"/>
    <lineage>
        <taxon>Bacteria</taxon>
        <taxon>Bacillati</taxon>
        <taxon>Bacillota</taxon>
        <taxon>Bacilli</taxon>
        <taxon>Bacillales</taxon>
        <taxon>Bacillaceae</taxon>
        <taxon>Virgibacillus</taxon>
    </lineage>
</organism>
<keyword evidence="1" id="KW-0472">Membrane</keyword>
<proteinExistence type="predicted"/>
<dbReference type="Pfam" id="PF25842">
    <property type="entry name" value="NfeD_TM"/>
    <property type="match status" value="1"/>
</dbReference>
<protein>
    <submittedName>
        <fullName evidence="3">Membrane protein YuaF</fullName>
    </submittedName>
</protein>
<comment type="caution">
    <text evidence="3">The sequence shown here is derived from an EMBL/GenBank/DDBJ whole genome shotgun (WGS) entry which is preliminary data.</text>
</comment>
<evidence type="ECO:0000259" key="2">
    <source>
        <dbReference type="Pfam" id="PF25842"/>
    </source>
</evidence>
<feature type="transmembrane region" description="Helical" evidence="1">
    <location>
        <begin position="44"/>
        <end position="64"/>
    </location>
</feature>